<organism evidence="1 2">
    <name type="scientific">Streptomyces triculaminicus</name>
    <dbReference type="NCBI Taxonomy" id="2816232"/>
    <lineage>
        <taxon>Bacteria</taxon>
        <taxon>Bacillati</taxon>
        <taxon>Actinomycetota</taxon>
        <taxon>Actinomycetes</taxon>
        <taxon>Kitasatosporales</taxon>
        <taxon>Streptomycetaceae</taxon>
        <taxon>Streptomyces</taxon>
    </lineage>
</organism>
<proteinExistence type="predicted"/>
<gene>
    <name evidence="1" type="ORF">J1792_03125</name>
</gene>
<evidence type="ECO:0000313" key="2">
    <source>
        <dbReference type="Proteomes" id="UP000664781"/>
    </source>
</evidence>
<evidence type="ECO:0000313" key="1">
    <source>
        <dbReference type="EMBL" id="MBO0651823.1"/>
    </source>
</evidence>
<comment type="caution">
    <text evidence="1">The sequence shown here is derived from an EMBL/GenBank/DDBJ whole genome shotgun (WGS) entry which is preliminary data.</text>
</comment>
<sequence length="269" mass="29679">MKASPTPERLLAHADAALRSAMAAATARTPSRLAKAAAGAAYLDLWACERLLRADGGIRSASARFLVPRLLMESVDGLTVLLGTELHRASRASAEYRRRARLLGEAMWHPDHEERLMAVVERLSLPLYGDDRLSRPMTSVRPMSLPTALHRMLDDLERERRQLIDDCALSEGSPTARDWARADRYALLTAAAACVDDWQRRKGHRQHRLADLTRLVGALSRLAVRLDREPAGPDAELSGALFDEADLYCRTSSVVVRTARSAARQLAGV</sequence>
<protein>
    <submittedName>
        <fullName evidence="1">Uncharacterized protein</fullName>
    </submittedName>
</protein>
<dbReference type="AlphaFoldDB" id="A0A939JLZ5"/>
<dbReference type="Proteomes" id="UP000664781">
    <property type="component" value="Unassembled WGS sequence"/>
</dbReference>
<dbReference type="EMBL" id="JAFMOF010000001">
    <property type="protein sequence ID" value="MBO0651823.1"/>
    <property type="molecule type" value="Genomic_DNA"/>
</dbReference>
<keyword evidence="2" id="KW-1185">Reference proteome</keyword>
<name>A0A939JLZ5_9ACTN</name>
<accession>A0A939JLZ5</accession>
<dbReference type="RefSeq" id="WP_086567712.1">
    <property type="nucleotide sequence ID" value="NZ_JAFMOF010000001.1"/>
</dbReference>
<reference evidence="1" key="1">
    <citation type="submission" date="2021-03" db="EMBL/GenBank/DDBJ databases">
        <title>Streptomyces strains.</title>
        <authorList>
            <person name="Lund M.B."/>
            <person name="Toerring T."/>
        </authorList>
    </citation>
    <scope>NUCLEOTIDE SEQUENCE</scope>
    <source>
        <strain evidence="1">JCM 4242</strain>
    </source>
</reference>